<protein>
    <submittedName>
        <fullName evidence="1">Isocitrate lyase/phosphoenolpyruvate mutase family protein</fullName>
    </submittedName>
</protein>
<dbReference type="CDD" id="cd00377">
    <property type="entry name" value="ICL_PEPM"/>
    <property type="match status" value="1"/>
</dbReference>
<organism evidence="1 2">
    <name type="scientific">Sporichthya brevicatena</name>
    <dbReference type="NCBI Taxonomy" id="171442"/>
    <lineage>
        <taxon>Bacteria</taxon>
        <taxon>Bacillati</taxon>
        <taxon>Actinomycetota</taxon>
        <taxon>Actinomycetes</taxon>
        <taxon>Sporichthyales</taxon>
        <taxon>Sporichthyaceae</taxon>
        <taxon>Sporichthya</taxon>
    </lineage>
</organism>
<proteinExistence type="predicted"/>
<dbReference type="InterPro" id="IPR039556">
    <property type="entry name" value="ICL/PEPM"/>
</dbReference>
<dbReference type="Pfam" id="PF13714">
    <property type="entry name" value="PEP_mutase"/>
    <property type="match status" value="1"/>
</dbReference>
<dbReference type="InterPro" id="IPR040442">
    <property type="entry name" value="Pyrv_kinase-like_dom_sf"/>
</dbReference>
<reference evidence="1 2" key="1">
    <citation type="journal article" date="2019" name="Int. J. Syst. Evol. Microbiol.">
        <title>The Global Catalogue of Microorganisms (GCM) 10K type strain sequencing project: providing services to taxonomists for standard genome sequencing and annotation.</title>
        <authorList>
            <consortium name="The Broad Institute Genomics Platform"/>
            <consortium name="The Broad Institute Genome Sequencing Center for Infectious Disease"/>
            <person name="Wu L."/>
            <person name="Ma J."/>
        </authorList>
    </citation>
    <scope>NUCLEOTIDE SEQUENCE [LARGE SCALE GENOMIC DNA]</scope>
    <source>
        <strain evidence="1 2">JCM 10671</strain>
    </source>
</reference>
<name>A0ABN1GL96_9ACTN</name>
<evidence type="ECO:0000313" key="2">
    <source>
        <dbReference type="Proteomes" id="UP001500957"/>
    </source>
</evidence>
<sequence length="257" mass="26773">MAGMTSEHARTLRALHRPGDPLLLPNAWDADTARLVVEAGYPAVATSSGAVAAALGFSDHEAAPADAMLDAAARIAAAVDVPVTVDAEAGYGLEPEVLADRLLALGAAGCNLEDTDHKTGELRPIAEQAAFLRTVRRAAGRSLVLNARIDVFVASFPDPAADQSAFLGDALDRAAAYLDAGADCVYPILVRSADLAAQFVSAANAPVNLLAHPMTFPPDAARAAGAARISLGTGLWRAQRLWLREQLGELRLGRLPN</sequence>
<dbReference type="Proteomes" id="UP001500957">
    <property type="component" value="Unassembled WGS sequence"/>
</dbReference>
<dbReference type="PANTHER" id="PTHR42905">
    <property type="entry name" value="PHOSPHOENOLPYRUVATE CARBOXYLASE"/>
    <property type="match status" value="1"/>
</dbReference>
<keyword evidence="1" id="KW-0456">Lyase</keyword>
<comment type="caution">
    <text evidence="1">The sequence shown here is derived from an EMBL/GenBank/DDBJ whole genome shotgun (WGS) entry which is preliminary data.</text>
</comment>
<dbReference type="InterPro" id="IPR015813">
    <property type="entry name" value="Pyrv/PenolPyrv_kinase-like_dom"/>
</dbReference>
<dbReference type="PANTHER" id="PTHR42905:SF16">
    <property type="entry name" value="CARBOXYPHOSPHONOENOLPYRUVATE PHOSPHONOMUTASE-LIKE PROTEIN (AFU_ORTHOLOGUE AFUA_5G07230)"/>
    <property type="match status" value="1"/>
</dbReference>
<keyword evidence="2" id="KW-1185">Reference proteome</keyword>
<dbReference type="GO" id="GO:0016829">
    <property type="term" value="F:lyase activity"/>
    <property type="evidence" value="ECO:0007669"/>
    <property type="project" value="UniProtKB-KW"/>
</dbReference>
<dbReference type="SUPFAM" id="SSF51621">
    <property type="entry name" value="Phosphoenolpyruvate/pyruvate domain"/>
    <property type="match status" value="1"/>
</dbReference>
<accession>A0ABN1GL96</accession>
<evidence type="ECO:0000313" key="1">
    <source>
        <dbReference type="EMBL" id="GAA0613847.1"/>
    </source>
</evidence>
<gene>
    <name evidence="1" type="ORF">GCM10009547_14660</name>
</gene>
<dbReference type="EMBL" id="BAAAHE010000010">
    <property type="protein sequence ID" value="GAA0613847.1"/>
    <property type="molecule type" value="Genomic_DNA"/>
</dbReference>
<dbReference type="Gene3D" id="3.20.20.60">
    <property type="entry name" value="Phosphoenolpyruvate-binding domains"/>
    <property type="match status" value="1"/>
</dbReference>